<reference evidence="1" key="4">
    <citation type="submission" date="2019-03" db="UniProtKB">
        <authorList>
            <consortium name="EnsemblPlants"/>
        </authorList>
    </citation>
    <scope>IDENTIFICATION</scope>
</reference>
<dbReference type="AlphaFoldDB" id="A0A453I8B6"/>
<organism evidence="1 2">
    <name type="scientific">Aegilops tauschii subsp. strangulata</name>
    <name type="common">Goatgrass</name>
    <dbReference type="NCBI Taxonomy" id="200361"/>
    <lineage>
        <taxon>Eukaryota</taxon>
        <taxon>Viridiplantae</taxon>
        <taxon>Streptophyta</taxon>
        <taxon>Embryophyta</taxon>
        <taxon>Tracheophyta</taxon>
        <taxon>Spermatophyta</taxon>
        <taxon>Magnoliopsida</taxon>
        <taxon>Liliopsida</taxon>
        <taxon>Poales</taxon>
        <taxon>Poaceae</taxon>
        <taxon>BOP clade</taxon>
        <taxon>Pooideae</taxon>
        <taxon>Triticodae</taxon>
        <taxon>Triticeae</taxon>
        <taxon>Triticinae</taxon>
        <taxon>Aegilops</taxon>
    </lineage>
</organism>
<proteinExistence type="predicted"/>
<reference evidence="2" key="1">
    <citation type="journal article" date="2014" name="Science">
        <title>Ancient hybridizations among the ancestral genomes of bread wheat.</title>
        <authorList>
            <consortium name="International Wheat Genome Sequencing Consortium,"/>
            <person name="Marcussen T."/>
            <person name="Sandve S.R."/>
            <person name="Heier L."/>
            <person name="Spannagl M."/>
            <person name="Pfeifer M."/>
            <person name="Jakobsen K.S."/>
            <person name="Wulff B.B."/>
            <person name="Steuernagel B."/>
            <person name="Mayer K.F."/>
            <person name="Olsen O.A."/>
        </authorList>
    </citation>
    <scope>NUCLEOTIDE SEQUENCE [LARGE SCALE GENOMIC DNA]</scope>
    <source>
        <strain evidence="2">cv. AL8/78</strain>
    </source>
</reference>
<evidence type="ECO:0000313" key="1">
    <source>
        <dbReference type="EnsemblPlants" id="AET4Gv20481700.4"/>
    </source>
</evidence>
<reference evidence="1" key="3">
    <citation type="journal article" date="2017" name="Nature">
        <title>Genome sequence of the progenitor of the wheat D genome Aegilops tauschii.</title>
        <authorList>
            <person name="Luo M.C."/>
            <person name="Gu Y.Q."/>
            <person name="Puiu D."/>
            <person name="Wang H."/>
            <person name="Twardziok S.O."/>
            <person name="Deal K.R."/>
            <person name="Huo N."/>
            <person name="Zhu T."/>
            <person name="Wang L."/>
            <person name="Wang Y."/>
            <person name="McGuire P.E."/>
            <person name="Liu S."/>
            <person name="Long H."/>
            <person name="Ramasamy R.K."/>
            <person name="Rodriguez J.C."/>
            <person name="Van S.L."/>
            <person name="Yuan L."/>
            <person name="Wang Z."/>
            <person name="Xia Z."/>
            <person name="Xiao L."/>
            <person name="Anderson O.D."/>
            <person name="Ouyang S."/>
            <person name="Liang Y."/>
            <person name="Zimin A.V."/>
            <person name="Pertea G."/>
            <person name="Qi P."/>
            <person name="Bennetzen J.L."/>
            <person name="Dai X."/>
            <person name="Dawson M.W."/>
            <person name="Muller H.G."/>
            <person name="Kugler K."/>
            <person name="Rivarola-Duarte L."/>
            <person name="Spannagl M."/>
            <person name="Mayer K.F.X."/>
            <person name="Lu F.H."/>
            <person name="Bevan M.W."/>
            <person name="Leroy P."/>
            <person name="Li P."/>
            <person name="You F.M."/>
            <person name="Sun Q."/>
            <person name="Liu Z."/>
            <person name="Lyons E."/>
            <person name="Wicker T."/>
            <person name="Salzberg S.L."/>
            <person name="Devos K.M."/>
            <person name="Dvorak J."/>
        </authorList>
    </citation>
    <scope>NUCLEOTIDE SEQUENCE [LARGE SCALE GENOMIC DNA]</scope>
    <source>
        <strain evidence="1">cv. AL8/78</strain>
    </source>
</reference>
<keyword evidence="2" id="KW-1185">Reference proteome</keyword>
<dbReference type="Proteomes" id="UP000015105">
    <property type="component" value="Chromosome 4D"/>
</dbReference>
<accession>A0A453I8B6</accession>
<sequence length="39" mass="4464">GAAMGKERLALTLERYHRFFVDPYATRLTTAHLNNVRAC</sequence>
<protein>
    <submittedName>
        <fullName evidence="1">Uncharacterized protein</fullName>
    </submittedName>
</protein>
<dbReference type="Gramene" id="AET4Gv20481700.4">
    <property type="protein sequence ID" value="AET4Gv20481700.4"/>
    <property type="gene ID" value="AET4Gv20481700"/>
</dbReference>
<name>A0A453I8B6_AEGTS</name>
<dbReference type="EnsemblPlants" id="AET4Gv20481700.4">
    <property type="protein sequence ID" value="AET4Gv20481700.4"/>
    <property type="gene ID" value="AET4Gv20481700"/>
</dbReference>
<reference evidence="2" key="2">
    <citation type="journal article" date="2017" name="Nat. Plants">
        <title>The Aegilops tauschii genome reveals multiple impacts of transposons.</title>
        <authorList>
            <person name="Zhao G."/>
            <person name="Zou C."/>
            <person name="Li K."/>
            <person name="Wang K."/>
            <person name="Li T."/>
            <person name="Gao L."/>
            <person name="Zhang X."/>
            <person name="Wang H."/>
            <person name="Yang Z."/>
            <person name="Liu X."/>
            <person name="Jiang W."/>
            <person name="Mao L."/>
            <person name="Kong X."/>
            <person name="Jiao Y."/>
            <person name="Jia J."/>
        </authorList>
    </citation>
    <scope>NUCLEOTIDE SEQUENCE [LARGE SCALE GENOMIC DNA]</scope>
    <source>
        <strain evidence="2">cv. AL8/78</strain>
    </source>
</reference>
<reference evidence="1" key="5">
    <citation type="journal article" date="2021" name="G3 (Bethesda)">
        <title>Aegilops tauschii genome assembly Aet v5.0 features greater sequence contiguity and improved annotation.</title>
        <authorList>
            <person name="Wang L."/>
            <person name="Zhu T."/>
            <person name="Rodriguez J.C."/>
            <person name="Deal K.R."/>
            <person name="Dubcovsky J."/>
            <person name="McGuire P.E."/>
            <person name="Lux T."/>
            <person name="Spannagl M."/>
            <person name="Mayer K.F.X."/>
            <person name="Baldrich P."/>
            <person name="Meyers B.C."/>
            <person name="Huo N."/>
            <person name="Gu Y.Q."/>
            <person name="Zhou H."/>
            <person name="Devos K.M."/>
            <person name="Bennetzen J.L."/>
            <person name="Unver T."/>
            <person name="Budak H."/>
            <person name="Gulick P.J."/>
            <person name="Galiba G."/>
            <person name="Kalapos B."/>
            <person name="Nelson D.R."/>
            <person name="Li P."/>
            <person name="You F.M."/>
            <person name="Luo M.C."/>
            <person name="Dvorak J."/>
        </authorList>
    </citation>
    <scope>NUCLEOTIDE SEQUENCE [LARGE SCALE GENOMIC DNA]</scope>
    <source>
        <strain evidence="1">cv. AL8/78</strain>
    </source>
</reference>
<evidence type="ECO:0000313" key="2">
    <source>
        <dbReference type="Proteomes" id="UP000015105"/>
    </source>
</evidence>